<dbReference type="Proteomes" id="UP000291187">
    <property type="component" value="Unassembled WGS sequence"/>
</dbReference>
<feature type="region of interest" description="Disordered" evidence="1">
    <location>
        <begin position="78"/>
        <end position="116"/>
    </location>
</feature>
<evidence type="ECO:0000256" key="1">
    <source>
        <dbReference type="SAM" id="MobiDB-lite"/>
    </source>
</evidence>
<protein>
    <submittedName>
        <fullName evidence="2">Riboflavin deaminase</fullName>
    </submittedName>
</protein>
<evidence type="ECO:0000313" key="3">
    <source>
        <dbReference type="Proteomes" id="UP000291187"/>
    </source>
</evidence>
<dbReference type="RefSeq" id="WP_129864760.1">
    <property type="nucleotide sequence ID" value="NZ_RYUM01000025.1"/>
</dbReference>
<feature type="compositionally biased region" description="Low complexity" evidence="1">
    <location>
        <begin position="97"/>
        <end position="116"/>
    </location>
</feature>
<accession>A0A4Q5A484</accession>
<comment type="caution">
    <text evidence="2">The sequence shown here is derived from an EMBL/GenBank/DDBJ whole genome shotgun (WGS) entry which is preliminary data.</text>
</comment>
<dbReference type="EMBL" id="RYUM01000025">
    <property type="protein sequence ID" value="RYQ16589.1"/>
    <property type="molecule type" value="Genomic_DNA"/>
</dbReference>
<gene>
    <name evidence="2" type="ORF">PG2071B_1634</name>
</gene>
<dbReference type="AlphaFoldDB" id="A0A4Q5A484"/>
<organism evidence="2 3">
    <name type="scientific">Bifidobacterium pseudolongum subsp. globosum</name>
    <dbReference type="NCBI Taxonomy" id="1690"/>
    <lineage>
        <taxon>Bacteria</taxon>
        <taxon>Bacillati</taxon>
        <taxon>Actinomycetota</taxon>
        <taxon>Actinomycetes</taxon>
        <taxon>Bifidobacteriales</taxon>
        <taxon>Bifidobacteriaceae</taxon>
        <taxon>Bifidobacterium</taxon>
    </lineage>
</organism>
<reference evidence="2 3" key="1">
    <citation type="submission" date="2018-12" db="EMBL/GenBank/DDBJ databases">
        <title>Unveiling genomic diversity among members of the Bifidobacterium pseudolongum species, a widely distributed gut commensal of the animal kingdom.</title>
        <authorList>
            <person name="Lugli G.A."/>
            <person name="Duranti S."/>
            <person name="Albert K."/>
            <person name="Mancabelli L."/>
            <person name="Napoli S."/>
            <person name="Viappiani A."/>
            <person name="Anzalone R."/>
            <person name="Longhi G."/>
            <person name="Milani C."/>
            <person name="Turroni F."/>
            <person name="Alessandri G."/>
            <person name="Sela D.A."/>
            <person name="Van Sinderen D."/>
            <person name="Ventura M."/>
        </authorList>
    </citation>
    <scope>NUCLEOTIDE SEQUENCE [LARGE SCALE GENOMIC DNA]</scope>
    <source>
        <strain evidence="2 3">2071B</strain>
    </source>
</reference>
<evidence type="ECO:0000313" key="2">
    <source>
        <dbReference type="EMBL" id="RYQ16589.1"/>
    </source>
</evidence>
<sequence length="579" mass="63433">MRTPFTMDSADFLQRLNRLERRFDEVVAAVALSFEGLDDDEMHPVITAGHRTSADGTGDVTADGTAVENVAADHTVADHTAADRTATHGVGTESPVAMPDGPSAPDDAASDPAAAAPRCDDVLRDPAAASVSGDLNCRTGAFYDGMFDARLVKMASELFGSTCWTSLLCVASLGFDASIVEFARQFLRRASMIIRQKGLAVWLYDLINDASMSMLLGQTSARMPMTIRPMSHAQMSRWMHGSGVKRLGTRQQRDADRAEYGNQAHRLAAHCMLRWGEPVAASAQIASMLLTNPGIGMCMLREDPNVRAQGACTDTRYRRVVDYLRSVRAQADLDYARALAAGEAPTLDPDEHTSLTLAADRRYLYDARELVRAYRTLWDRPTNDAAQLLAQVEETRTLPDEPLWENPAYLRDLADSLMGPAAAIDLVVGFELRESERFERGVRALERLCEQVRTMNVLMLPIVTLDEREPDWAAVAACGYRERTVQWRAFCDTCDDMAAVALSRLHDQGDDFRVRAAAGLLGQNLPDYCDLALPLFEEEVRRLVENERARASDGRALADCGNAAGFGGEGGEVHVDIAA</sequence>
<proteinExistence type="predicted"/>
<name>A0A4Q5A484_9BIFI</name>